<dbReference type="AlphaFoldDB" id="A0A1M3T3A3"/>
<protein>
    <submittedName>
        <fullName evidence="1">Uncharacterized protein</fullName>
    </submittedName>
</protein>
<evidence type="ECO:0000313" key="2">
    <source>
        <dbReference type="Proteomes" id="UP000184063"/>
    </source>
</evidence>
<dbReference type="VEuPathDB" id="FungiDB:ASPFODRAFT_386472"/>
<organism evidence="1 2">
    <name type="scientific">Aspergillus luchuensis (strain CBS 106.47)</name>
    <dbReference type="NCBI Taxonomy" id="1137211"/>
    <lineage>
        <taxon>Eukaryota</taxon>
        <taxon>Fungi</taxon>
        <taxon>Dikarya</taxon>
        <taxon>Ascomycota</taxon>
        <taxon>Pezizomycotina</taxon>
        <taxon>Eurotiomycetes</taxon>
        <taxon>Eurotiomycetidae</taxon>
        <taxon>Eurotiales</taxon>
        <taxon>Aspergillaceae</taxon>
        <taxon>Aspergillus</taxon>
        <taxon>Aspergillus subgen. Circumdati</taxon>
    </lineage>
</organism>
<accession>A0A1M3T3A3</accession>
<name>A0A1M3T3A3_ASPLC</name>
<proteinExistence type="predicted"/>
<dbReference type="EMBL" id="KV878251">
    <property type="protein sequence ID" value="OJZ81226.1"/>
    <property type="molecule type" value="Genomic_DNA"/>
</dbReference>
<evidence type="ECO:0000313" key="1">
    <source>
        <dbReference type="EMBL" id="OJZ81226.1"/>
    </source>
</evidence>
<dbReference type="Proteomes" id="UP000184063">
    <property type="component" value="Unassembled WGS sequence"/>
</dbReference>
<sequence>MALSPFFTWMIVLKPARGPGILFTTALLCGFICRGQLAVSINPFDHQGLLKSPSISSSSSLASPHVLQSTVRALQPTSDHDEIVAMFNVPTSRTGAI</sequence>
<gene>
    <name evidence="1" type="ORF">ASPFODRAFT_386472</name>
</gene>
<reference evidence="2" key="1">
    <citation type="journal article" date="2017" name="Genome Biol.">
        <title>Comparative genomics reveals high biological diversity and specific adaptations in the industrially and medically important fungal genus Aspergillus.</title>
        <authorList>
            <person name="de Vries R.P."/>
            <person name="Riley R."/>
            <person name="Wiebenga A."/>
            <person name="Aguilar-Osorio G."/>
            <person name="Amillis S."/>
            <person name="Uchima C.A."/>
            <person name="Anderluh G."/>
            <person name="Asadollahi M."/>
            <person name="Askin M."/>
            <person name="Barry K."/>
            <person name="Battaglia E."/>
            <person name="Bayram O."/>
            <person name="Benocci T."/>
            <person name="Braus-Stromeyer S.A."/>
            <person name="Caldana C."/>
            <person name="Canovas D."/>
            <person name="Cerqueira G.C."/>
            <person name="Chen F."/>
            <person name="Chen W."/>
            <person name="Choi C."/>
            <person name="Clum A."/>
            <person name="Dos Santos R.A."/>
            <person name="Damasio A.R."/>
            <person name="Diallinas G."/>
            <person name="Emri T."/>
            <person name="Fekete E."/>
            <person name="Flipphi M."/>
            <person name="Freyberg S."/>
            <person name="Gallo A."/>
            <person name="Gournas C."/>
            <person name="Habgood R."/>
            <person name="Hainaut M."/>
            <person name="Harispe M.L."/>
            <person name="Henrissat B."/>
            <person name="Hilden K.S."/>
            <person name="Hope R."/>
            <person name="Hossain A."/>
            <person name="Karabika E."/>
            <person name="Karaffa L."/>
            <person name="Karanyi Z."/>
            <person name="Krasevec N."/>
            <person name="Kuo A."/>
            <person name="Kusch H."/>
            <person name="LaButti K."/>
            <person name="Lagendijk E.L."/>
            <person name="Lapidus A."/>
            <person name="Levasseur A."/>
            <person name="Lindquist E."/>
            <person name="Lipzen A."/>
            <person name="Logrieco A.F."/>
            <person name="MacCabe A."/>
            <person name="Maekelae M.R."/>
            <person name="Malavazi I."/>
            <person name="Melin P."/>
            <person name="Meyer V."/>
            <person name="Mielnichuk N."/>
            <person name="Miskei M."/>
            <person name="Molnar A.P."/>
            <person name="Mule G."/>
            <person name="Ngan C.Y."/>
            <person name="Orejas M."/>
            <person name="Orosz E."/>
            <person name="Ouedraogo J.P."/>
            <person name="Overkamp K.M."/>
            <person name="Park H.-S."/>
            <person name="Perrone G."/>
            <person name="Piumi F."/>
            <person name="Punt P.J."/>
            <person name="Ram A.F."/>
            <person name="Ramon A."/>
            <person name="Rauscher S."/>
            <person name="Record E."/>
            <person name="Riano-Pachon D.M."/>
            <person name="Robert V."/>
            <person name="Roehrig J."/>
            <person name="Ruller R."/>
            <person name="Salamov A."/>
            <person name="Salih N.S."/>
            <person name="Samson R.A."/>
            <person name="Sandor E."/>
            <person name="Sanguinetti M."/>
            <person name="Schuetze T."/>
            <person name="Sepcic K."/>
            <person name="Shelest E."/>
            <person name="Sherlock G."/>
            <person name="Sophianopoulou V."/>
            <person name="Squina F.M."/>
            <person name="Sun H."/>
            <person name="Susca A."/>
            <person name="Todd R.B."/>
            <person name="Tsang A."/>
            <person name="Unkles S.E."/>
            <person name="van de Wiele N."/>
            <person name="van Rossen-Uffink D."/>
            <person name="Oliveira J.V."/>
            <person name="Vesth T.C."/>
            <person name="Visser J."/>
            <person name="Yu J.-H."/>
            <person name="Zhou M."/>
            <person name="Andersen M.R."/>
            <person name="Archer D.B."/>
            <person name="Baker S.E."/>
            <person name="Benoit I."/>
            <person name="Brakhage A.A."/>
            <person name="Braus G.H."/>
            <person name="Fischer R."/>
            <person name="Frisvad J.C."/>
            <person name="Goldman G.H."/>
            <person name="Houbraken J."/>
            <person name="Oakley B."/>
            <person name="Pocsi I."/>
            <person name="Scazzocchio C."/>
            <person name="Seiboth B."/>
            <person name="vanKuyk P.A."/>
            <person name="Wortman J."/>
            <person name="Dyer P.S."/>
            <person name="Grigoriev I.V."/>
        </authorList>
    </citation>
    <scope>NUCLEOTIDE SEQUENCE [LARGE SCALE GENOMIC DNA]</scope>
    <source>
        <strain evidence="2">CBS 106.47</strain>
    </source>
</reference>